<accession>A0A166AX20</accession>
<dbReference type="InterPro" id="IPR011864">
    <property type="entry name" value="Phosphate_PstC"/>
</dbReference>
<feature type="transmembrane region" description="Helical" evidence="9">
    <location>
        <begin position="115"/>
        <end position="133"/>
    </location>
</feature>
<evidence type="ECO:0000256" key="8">
    <source>
        <dbReference type="ARBA" id="ARBA00023136"/>
    </source>
</evidence>
<dbReference type="InterPro" id="IPR035906">
    <property type="entry name" value="MetI-like_sf"/>
</dbReference>
<dbReference type="EMBL" id="LWMT01000227">
    <property type="protein sequence ID" value="KZX12578.1"/>
    <property type="molecule type" value="Genomic_DNA"/>
</dbReference>
<evidence type="ECO:0000256" key="6">
    <source>
        <dbReference type="ARBA" id="ARBA00022692"/>
    </source>
</evidence>
<dbReference type="InterPro" id="IPR000515">
    <property type="entry name" value="MetI-like"/>
</dbReference>
<gene>
    <name evidence="11" type="primary">pstC_2</name>
    <name evidence="11" type="ORF">MBFIL_11180</name>
</gene>
<keyword evidence="3" id="KW-0813">Transport</keyword>
<evidence type="ECO:0000256" key="1">
    <source>
        <dbReference type="ARBA" id="ARBA00004651"/>
    </source>
</evidence>
<name>A0A166AX20_9EURY</name>
<dbReference type="NCBIfam" id="TIGR02138">
    <property type="entry name" value="phosphate_pstC"/>
    <property type="match status" value="1"/>
</dbReference>
<feature type="transmembrane region" description="Helical" evidence="9">
    <location>
        <begin position="12"/>
        <end position="35"/>
    </location>
</feature>
<dbReference type="STRING" id="55758.MBFIL_11180"/>
<sequence>MQKKKKLVEYLIEKGLFITAIFSIVIILIIFIFIINEGIPAISEYGFLNFIFGMTWAPSDSQFGVFPMIIGSICVTLLSLLMAVPLSLLCAIFMAEVAPDSVRKVLKPVIETLSGIPSVVYGFFGLIVIVPLIREQFGGTGFSMFTASLILTVMVLPTIISVSQDAIRSVPSEYREASLGLGATNWQTIKNIIFPAALPGIITAIILGMGRAIGETLAVIMVAGNVPLIPGSIFDPLRTLTSNIALEMGYATGIHYSALFTTAIVLFIIIIVLLLVAHYFQKKYSMDAYGGHA</sequence>
<dbReference type="RefSeq" id="WP_066972389.1">
    <property type="nucleotide sequence ID" value="NZ_LWMT01000227.1"/>
</dbReference>
<feature type="transmembrane region" description="Helical" evidence="9">
    <location>
        <begin position="192"/>
        <end position="210"/>
    </location>
</feature>
<dbReference type="PATRIC" id="fig|55758.3.peg.1281"/>
<dbReference type="Gene3D" id="1.10.3720.10">
    <property type="entry name" value="MetI-like"/>
    <property type="match status" value="1"/>
</dbReference>
<comment type="subcellular location">
    <subcellularLocation>
        <location evidence="1">Cell membrane</location>
        <topology evidence="1">Multi-pass membrane protein</topology>
    </subcellularLocation>
</comment>
<dbReference type="SUPFAM" id="SSF161098">
    <property type="entry name" value="MetI-like"/>
    <property type="match status" value="1"/>
</dbReference>
<keyword evidence="6 9" id="KW-0812">Transmembrane</keyword>
<dbReference type="Pfam" id="PF00528">
    <property type="entry name" value="BPD_transp_1"/>
    <property type="match status" value="1"/>
</dbReference>
<dbReference type="NCBIfam" id="TIGR00974">
    <property type="entry name" value="3a0107s02c"/>
    <property type="match status" value="1"/>
</dbReference>
<feature type="transmembrane region" description="Helical" evidence="9">
    <location>
        <begin position="140"/>
        <end position="160"/>
    </location>
</feature>
<evidence type="ECO:0000259" key="10">
    <source>
        <dbReference type="PROSITE" id="PS50928"/>
    </source>
</evidence>
<dbReference type="InterPro" id="IPR005672">
    <property type="entry name" value="Phosphate_PstA"/>
</dbReference>
<dbReference type="CDD" id="cd06261">
    <property type="entry name" value="TM_PBP2"/>
    <property type="match status" value="1"/>
</dbReference>
<keyword evidence="5" id="KW-0592">Phosphate transport</keyword>
<dbReference type="GO" id="GO:0035435">
    <property type="term" value="P:phosphate ion transmembrane transport"/>
    <property type="evidence" value="ECO:0007669"/>
    <property type="project" value="InterPro"/>
</dbReference>
<dbReference type="PROSITE" id="PS50928">
    <property type="entry name" value="ABC_TM1"/>
    <property type="match status" value="1"/>
</dbReference>
<keyword evidence="4" id="KW-1003">Cell membrane</keyword>
<evidence type="ECO:0000256" key="9">
    <source>
        <dbReference type="SAM" id="Phobius"/>
    </source>
</evidence>
<evidence type="ECO:0000313" key="12">
    <source>
        <dbReference type="Proteomes" id="UP000077066"/>
    </source>
</evidence>
<evidence type="ECO:0000256" key="7">
    <source>
        <dbReference type="ARBA" id="ARBA00022989"/>
    </source>
</evidence>
<keyword evidence="12" id="KW-1185">Reference proteome</keyword>
<comment type="caution">
    <text evidence="11">The sequence shown here is derived from an EMBL/GenBank/DDBJ whole genome shotgun (WGS) entry which is preliminary data.</text>
</comment>
<dbReference type="OrthoDB" id="338493at2157"/>
<evidence type="ECO:0000256" key="3">
    <source>
        <dbReference type="ARBA" id="ARBA00022448"/>
    </source>
</evidence>
<comment type="similarity">
    <text evidence="2">Belongs to the binding-protein-dependent transport system permease family. CysTW subfamily.</text>
</comment>
<dbReference type="GO" id="GO:0005315">
    <property type="term" value="F:phosphate transmembrane transporter activity"/>
    <property type="evidence" value="ECO:0007669"/>
    <property type="project" value="InterPro"/>
</dbReference>
<evidence type="ECO:0000256" key="2">
    <source>
        <dbReference type="ARBA" id="ARBA00007069"/>
    </source>
</evidence>
<dbReference type="PANTHER" id="PTHR30425">
    <property type="entry name" value="PHOSPHATE TRANSPORT SYSTEM PERMEASE PROTEIN PST"/>
    <property type="match status" value="1"/>
</dbReference>
<keyword evidence="7 9" id="KW-1133">Transmembrane helix</keyword>
<feature type="domain" description="ABC transmembrane type-1" evidence="10">
    <location>
        <begin position="69"/>
        <end position="277"/>
    </location>
</feature>
<organism evidence="11 12">
    <name type="scientific">Methanobrevibacter filiformis</name>
    <dbReference type="NCBI Taxonomy" id="55758"/>
    <lineage>
        <taxon>Archaea</taxon>
        <taxon>Methanobacteriati</taxon>
        <taxon>Methanobacteriota</taxon>
        <taxon>Methanomada group</taxon>
        <taxon>Methanobacteria</taxon>
        <taxon>Methanobacteriales</taxon>
        <taxon>Methanobacteriaceae</taxon>
        <taxon>Methanobrevibacter</taxon>
    </lineage>
</organism>
<reference evidence="11 12" key="1">
    <citation type="submission" date="2016-04" db="EMBL/GenBank/DDBJ databases">
        <title>Genome sequence of Methanobrevibacter filiformis DSM 11501.</title>
        <authorList>
            <person name="Poehlein A."/>
            <person name="Seedorf H."/>
            <person name="Daniel R."/>
        </authorList>
    </citation>
    <scope>NUCLEOTIDE SEQUENCE [LARGE SCALE GENOMIC DNA]</scope>
    <source>
        <strain evidence="11 12">DSM 11501</strain>
    </source>
</reference>
<evidence type="ECO:0000256" key="4">
    <source>
        <dbReference type="ARBA" id="ARBA00022475"/>
    </source>
</evidence>
<protein>
    <submittedName>
        <fullName evidence="11">Phosphate transport system permease protein PstC</fullName>
    </submittedName>
</protein>
<dbReference type="PANTHER" id="PTHR30425:SF1">
    <property type="entry name" value="PHOSPHATE TRANSPORT SYSTEM PERMEASE PROTEIN PSTC"/>
    <property type="match status" value="1"/>
</dbReference>
<feature type="transmembrane region" description="Helical" evidence="9">
    <location>
        <begin position="69"/>
        <end position="95"/>
    </location>
</feature>
<evidence type="ECO:0000256" key="5">
    <source>
        <dbReference type="ARBA" id="ARBA00022592"/>
    </source>
</evidence>
<dbReference type="Proteomes" id="UP000077066">
    <property type="component" value="Unassembled WGS sequence"/>
</dbReference>
<dbReference type="InterPro" id="IPR051124">
    <property type="entry name" value="Phosphate_Transport_Permease"/>
</dbReference>
<dbReference type="GO" id="GO:0005886">
    <property type="term" value="C:plasma membrane"/>
    <property type="evidence" value="ECO:0007669"/>
    <property type="project" value="UniProtKB-SubCell"/>
</dbReference>
<feature type="transmembrane region" description="Helical" evidence="9">
    <location>
        <begin position="254"/>
        <end position="276"/>
    </location>
</feature>
<dbReference type="AlphaFoldDB" id="A0A166AX20"/>
<evidence type="ECO:0000313" key="11">
    <source>
        <dbReference type="EMBL" id="KZX12578.1"/>
    </source>
</evidence>
<keyword evidence="8 9" id="KW-0472">Membrane</keyword>
<proteinExistence type="inferred from homology"/>